<evidence type="ECO:0000313" key="3">
    <source>
        <dbReference type="Proteomes" id="UP000800981"/>
    </source>
</evidence>
<dbReference type="EMBL" id="JAANNP010000003">
    <property type="protein sequence ID" value="NHC13982.1"/>
    <property type="molecule type" value="Genomic_DNA"/>
</dbReference>
<sequence length="132" mass="13976">MSPGEIAGLVAAFAFVLLVGVVAIPLVKLGRLIDEARGTVRGLTDETVPLVREVTTTVSTTNGQLVKLDGITGNVQEMSTNVSAFTALLVSTLGRPMLKASSFSYGVRQALAERQRPAGARRVDRRPTRGRG</sequence>
<keyword evidence="1" id="KW-0812">Transmembrane</keyword>
<dbReference type="Pfam" id="PF06103">
    <property type="entry name" value="DUF948"/>
    <property type="match status" value="1"/>
</dbReference>
<keyword evidence="1" id="KW-0472">Membrane</keyword>
<gene>
    <name evidence="2" type="ORF">G9H71_09335</name>
</gene>
<protein>
    <submittedName>
        <fullName evidence="2">DUF948 domain-containing protein</fullName>
    </submittedName>
</protein>
<organism evidence="2 3">
    <name type="scientific">Motilibacter deserti</name>
    <dbReference type="NCBI Taxonomy" id="2714956"/>
    <lineage>
        <taxon>Bacteria</taxon>
        <taxon>Bacillati</taxon>
        <taxon>Actinomycetota</taxon>
        <taxon>Actinomycetes</taxon>
        <taxon>Motilibacterales</taxon>
        <taxon>Motilibacteraceae</taxon>
        <taxon>Motilibacter</taxon>
    </lineage>
</organism>
<dbReference type="Proteomes" id="UP000800981">
    <property type="component" value="Unassembled WGS sequence"/>
</dbReference>
<evidence type="ECO:0000256" key="1">
    <source>
        <dbReference type="SAM" id="Phobius"/>
    </source>
</evidence>
<name>A0ABX0GWJ7_9ACTN</name>
<proteinExistence type="predicted"/>
<dbReference type="InterPro" id="IPR009293">
    <property type="entry name" value="UPF0478"/>
</dbReference>
<feature type="transmembrane region" description="Helical" evidence="1">
    <location>
        <begin position="6"/>
        <end position="27"/>
    </location>
</feature>
<accession>A0ABX0GWJ7</accession>
<dbReference type="RefSeq" id="WP_166281016.1">
    <property type="nucleotide sequence ID" value="NZ_JAANNP010000003.1"/>
</dbReference>
<keyword evidence="1" id="KW-1133">Transmembrane helix</keyword>
<reference evidence="2 3" key="1">
    <citation type="submission" date="2020-03" db="EMBL/GenBank/DDBJ databases">
        <title>Two novel Motilibacter sp.</title>
        <authorList>
            <person name="Liu S."/>
        </authorList>
    </citation>
    <scope>NUCLEOTIDE SEQUENCE [LARGE SCALE GENOMIC DNA]</scope>
    <source>
        <strain evidence="2 3">E257</strain>
    </source>
</reference>
<comment type="caution">
    <text evidence="2">The sequence shown here is derived from an EMBL/GenBank/DDBJ whole genome shotgun (WGS) entry which is preliminary data.</text>
</comment>
<evidence type="ECO:0000313" key="2">
    <source>
        <dbReference type="EMBL" id="NHC13982.1"/>
    </source>
</evidence>
<keyword evidence="3" id="KW-1185">Reference proteome</keyword>